<keyword evidence="7" id="KW-0496">Mitochondrion</keyword>
<feature type="domain" description="BCS1 N-terminal" evidence="12">
    <location>
        <begin position="50"/>
        <end position="229"/>
    </location>
</feature>
<dbReference type="Pfam" id="PF08740">
    <property type="entry name" value="BCS1_N"/>
    <property type="match status" value="1"/>
</dbReference>
<evidence type="ECO:0000256" key="8">
    <source>
        <dbReference type="ARBA" id="ARBA00023136"/>
    </source>
</evidence>
<keyword evidence="8 11" id="KW-0472">Membrane</keyword>
<keyword evidence="6 11" id="KW-1133">Transmembrane helix</keyword>
<proteinExistence type="predicted"/>
<keyword evidence="13" id="KW-1185">Reference proteome</keyword>
<keyword evidence="5" id="KW-0067">ATP-binding</keyword>
<evidence type="ECO:0000256" key="1">
    <source>
        <dbReference type="ARBA" id="ARBA00004325"/>
    </source>
</evidence>
<keyword evidence="2 11" id="KW-0812">Transmembrane</keyword>
<sequence length="423" mass="48535">MNAAQECLGISLSSSNMHSTSHSSLVSNDGDSTHLFSNLGLVFFGSIMLSILGLIGYYLQSAYSTVHTAIWDRMVRTLEITNENIEYEWIMEHINKHSKWQTTNLSLNSKIEYDDHGKSFLDRRFLLGQGTHYFYFKGQWIQVTRTVENNKKNSKSEIVTLSTYGIYIRSDFWKNFLNEASEKQLDAMERGCPSTLFVMMSGTDGVKEALTEDLRDFLYSADWYNKMGVPYRRGYLLYGPPGTGKTSFIAALASHFGFNICIMSLSDPLMTDADLSRLLNTPPTRSFLLLEDIDAAFTKRDKDSKKKKKRKKTQKEEEEQDCSSDYDEECRSSVTLSGMLNATANRFVTKTDSLHRFVTLTIHSMIQMMYSRFYDTANEQHCSRFLEAITNTERNNITPAQLQRHFIRFKDKPEAAIEHVAQI</sequence>
<dbReference type="Pfam" id="PF00004">
    <property type="entry name" value="AAA"/>
    <property type="match status" value="1"/>
</dbReference>
<feature type="transmembrane region" description="Helical" evidence="11">
    <location>
        <begin position="35"/>
        <end position="59"/>
    </location>
</feature>
<evidence type="ECO:0000256" key="4">
    <source>
        <dbReference type="ARBA" id="ARBA00022801"/>
    </source>
</evidence>
<dbReference type="AlphaFoldDB" id="A0A915DWQ3"/>
<evidence type="ECO:0000256" key="3">
    <source>
        <dbReference type="ARBA" id="ARBA00022741"/>
    </source>
</evidence>
<dbReference type="InterPro" id="IPR014851">
    <property type="entry name" value="BCS1_N"/>
</dbReference>
<organism evidence="13 14">
    <name type="scientific">Ditylenchus dipsaci</name>
    <dbReference type="NCBI Taxonomy" id="166011"/>
    <lineage>
        <taxon>Eukaryota</taxon>
        <taxon>Metazoa</taxon>
        <taxon>Ecdysozoa</taxon>
        <taxon>Nematoda</taxon>
        <taxon>Chromadorea</taxon>
        <taxon>Rhabditida</taxon>
        <taxon>Tylenchina</taxon>
        <taxon>Tylenchomorpha</taxon>
        <taxon>Sphaerularioidea</taxon>
        <taxon>Anguinidae</taxon>
        <taxon>Anguininae</taxon>
        <taxon>Ditylenchus</taxon>
    </lineage>
</organism>
<name>A0A915DWQ3_9BILA</name>
<dbReference type="SMART" id="SM01024">
    <property type="entry name" value="BCS1_N"/>
    <property type="match status" value="1"/>
</dbReference>
<comment type="subcellular location">
    <subcellularLocation>
        <location evidence="1">Mitochondrion membrane</location>
    </subcellularLocation>
</comment>
<comment type="catalytic activity">
    <reaction evidence="9">
        <text>ATP + H2O = ADP + phosphate + H(+)</text>
        <dbReference type="Rhea" id="RHEA:13065"/>
        <dbReference type="ChEBI" id="CHEBI:15377"/>
        <dbReference type="ChEBI" id="CHEBI:15378"/>
        <dbReference type="ChEBI" id="CHEBI:30616"/>
        <dbReference type="ChEBI" id="CHEBI:43474"/>
        <dbReference type="ChEBI" id="CHEBI:456216"/>
    </reaction>
    <physiologicalReaction direction="left-to-right" evidence="9">
        <dbReference type="Rhea" id="RHEA:13066"/>
    </physiologicalReaction>
</comment>
<evidence type="ECO:0000256" key="7">
    <source>
        <dbReference type="ARBA" id="ARBA00023128"/>
    </source>
</evidence>
<dbReference type="WBParaSite" id="jg24483.1">
    <property type="protein sequence ID" value="jg24483.1"/>
    <property type="gene ID" value="jg24483"/>
</dbReference>
<evidence type="ECO:0000256" key="9">
    <source>
        <dbReference type="ARBA" id="ARBA00048778"/>
    </source>
</evidence>
<evidence type="ECO:0000313" key="14">
    <source>
        <dbReference type="WBParaSite" id="jg24483.1"/>
    </source>
</evidence>
<dbReference type="GO" id="GO:0016887">
    <property type="term" value="F:ATP hydrolysis activity"/>
    <property type="evidence" value="ECO:0007669"/>
    <property type="project" value="InterPro"/>
</dbReference>
<dbReference type="InterPro" id="IPR050747">
    <property type="entry name" value="Mitochondrial_chaperone_BCS1"/>
</dbReference>
<dbReference type="InterPro" id="IPR003959">
    <property type="entry name" value="ATPase_AAA_core"/>
</dbReference>
<evidence type="ECO:0000259" key="12">
    <source>
        <dbReference type="SMART" id="SM01024"/>
    </source>
</evidence>
<evidence type="ECO:0000256" key="5">
    <source>
        <dbReference type="ARBA" id="ARBA00022840"/>
    </source>
</evidence>
<feature type="region of interest" description="Disordered" evidence="10">
    <location>
        <begin position="301"/>
        <end position="324"/>
    </location>
</feature>
<dbReference type="PANTHER" id="PTHR23070">
    <property type="entry name" value="BCS1 AAA-TYPE ATPASE"/>
    <property type="match status" value="1"/>
</dbReference>
<dbReference type="Gene3D" id="3.40.50.300">
    <property type="entry name" value="P-loop containing nucleotide triphosphate hydrolases"/>
    <property type="match status" value="1"/>
</dbReference>
<evidence type="ECO:0000256" key="10">
    <source>
        <dbReference type="SAM" id="MobiDB-lite"/>
    </source>
</evidence>
<evidence type="ECO:0000256" key="2">
    <source>
        <dbReference type="ARBA" id="ARBA00022692"/>
    </source>
</evidence>
<reference evidence="14" key="1">
    <citation type="submission" date="2022-11" db="UniProtKB">
        <authorList>
            <consortium name="WormBaseParasite"/>
        </authorList>
    </citation>
    <scope>IDENTIFICATION</scope>
</reference>
<dbReference type="InterPro" id="IPR027417">
    <property type="entry name" value="P-loop_NTPase"/>
</dbReference>
<evidence type="ECO:0000256" key="6">
    <source>
        <dbReference type="ARBA" id="ARBA00022989"/>
    </source>
</evidence>
<keyword evidence="3" id="KW-0547">Nucleotide-binding</keyword>
<dbReference type="Pfam" id="PF25426">
    <property type="entry name" value="AAA_lid_BCS1"/>
    <property type="match status" value="1"/>
</dbReference>
<protein>
    <submittedName>
        <fullName evidence="14">BCS1 N-terminal domain-containing protein</fullName>
    </submittedName>
</protein>
<keyword evidence="4" id="KW-0378">Hydrolase</keyword>
<accession>A0A915DWQ3</accession>
<dbReference type="Proteomes" id="UP000887574">
    <property type="component" value="Unplaced"/>
</dbReference>
<dbReference type="GO" id="GO:0031966">
    <property type="term" value="C:mitochondrial membrane"/>
    <property type="evidence" value="ECO:0007669"/>
    <property type="project" value="UniProtKB-SubCell"/>
</dbReference>
<evidence type="ECO:0000313" key="13">
    <source>
        <dbReference type="Proteomes" id="UP000887574"/>
    </source>
</evidence>
<evidence type="ECO:0000256" key="11">
    <source>
        <dbReference type="SAM" id="Phobius"/>
    </source>
</evidence>
<dbReference type="SUPFAM" id="SSF52540">
    <property type="entry name" value="P-loop containing nucleoside triphosphate hydrolases"/>
    <property type="match status" value="1"/>
</dbReference>
<dbReference type="InterPro" id="IPR057495">
    <property type="entry name" value="AAA_lid_BCS1"/>
</dbReference>
<dbReference type="GO" id="GO:0005524">
    <property type="term" value="F:ATP binding"/>
    <property type="evidence" value="ECO:0007669"/>
    <property type="project" value="UniProtKB-KW"/>
</dbReference>